<sequence length="301" mass="32662">MSCLDVMYQVYGHPQSFFTAAYGPYHPQKLALYPKMQEAQESVGASGPFSSHAAPAIKEEEECAHDKERPPEAEYINPRCVLFTYFQGDIGSVVDEHFSRALSQPGGASGSNKHARDGSFPMSQRSFPPSFWNSTYQPSITASLGSSLSSTLGSGHAEMPFPADPYSTASLHSHLHQAPPEPWHPAHHHHHHHHHHPYSLGGAIGTQSSTYPRPGMHDVYGTHFDPRYGSLLMPSVRPHRLGPTGTPASGTPQCDINKSDTAGSAWTGAFPGTGSDISQSLGLSMDAGLPAQDKSKDMYWF</sequence>
<evidence type="ECO:0000256" key="3">
    <source>
        <dbReference type="ARBA" id="ARBA00023163"/>
    </source>
</evidence>
<comment type="similarity">
    <text evidence="5">Belongs to the vestigial family.</text>
</comment>
<reference evidence="7 8" key="1">
    <citation type="submission" date="2015-08" db="EMBL/GenBank/DDBJ databases">
        <title>The genome of the Asian arowana (Scleropages formosus).</title>
        <authorList>
            <person name="Tan M.H."/>
            <person name="Gan H.M."/>
            <person name="Croft L.J."/>
            <person name="Austin C.M."/>
        </authorList>
    </citation>
    <scope>NUCLEOTIDE SEQUENCE [LARGE SCALE GENOMIC DNA]</scope>
    <source>
        <strain evidence="7">Aro1</strain>
    </source>
</reference>
<comment type="caution">
    <text evidence="7">The sequence shown here is derived from an EMBL/GenBank/DDBJ whole genome shotgun (WGS) entry which is preliminary data.</text>
</comment>
<organism evidence="7 8">
    <name type="scientific">Scleropages formosus</name>
    <name type="common">Asian bonytongue</name>
    <name type="synonym">Osteoglossum formosum</name>
    <dbReference type="NCBI Taxonomy" id="113540"/>
    <lineage>
        <taxon>Eukaryota</taxon>
        <taxon>Metazoa</taxon>
        <taxon>Chordata</taxon>
        <taxon>Craniata</taxon>
        <taxon>Vertebrata</taxon>
        <taxon>Euteleostomi</taxon>
        <taxon>Actinopterygii</taxon>
        <taxon>Neopterygii</taxon>
        <taxon>Teleostei</taxon>
        <taxon>Osteoglossocephala</taxon>
        <taxon>Osteoglossomorpha</taxon>
        <taxon>Osteoglossiformes</taxon>
        <taxon>Osteoglossidae</taxon>
        <taxon>Scleropages</taxon>
    </lineage>
</organism>
<dbReference type="PANTHER" id="PTHR15950:SF17">
    <property type="entry name" value="TRANSCRIPTION COFACTOR VESTIGIAL-LIKE PROTEIN 2"/>
    <property type="match status" value="1"/>
</dbReference>
<dbReference type="Pfam" id="PF07545">
    <property type="entry name" value="Vg_Tdu"/>
    <property type="match status" value="1"/>
</dbReference>
<dbReference type="AlphaFoldDB" id="A0A0P7V0D3"/>
<proteinExistence type="inferred from homology"/>
<feature type="compositionally biased region" description="Basic residues" evidence="6">
    <location>
        <begin position="185"/>
        <end position="197"/>
    </location>
</feature>
<evidence type="ECO:0000256" key="1">
    <source>
        <dbReference type="ARBA" id="ARBA00004123"/>
    </source>
</evidence>
<dbReference type="InterPro" id="IPR011520">
    <property type="entry name" value="Vg_fam"/>
</dbReference>
<dbReference type="Proteomes" id="UP000034805">
    <property type="component" value="Unassembled WGS sequence"/>
</dbReference>
<comment type="subcellular location">
    <subcellularLocation>
        <location evidence="1">Nucleus</location>
    </subcellularLocation>
</comment>
<keyword evidence="3" id="KW-0804">Transcription</keyword>
<evidence type="ECO:0000313" key="8">
    <source>
        <dbReference type="Proteomes" id="UP000034805"/>
    </source>
</evidence>
<keyword evidence="4" id="KW-0539">Nucleus</keyword>
<evidence type="ECO:0000256" key="2">
    <source>
        <dbReference type="ARBA" id="ARBA00023015"/>
    </source>
</evidence>
<evidence type="ECO:0000256" key="4">
    <source>
        <dbReference type="ARBA" id="ARBA00023242"/>
    </source>
</evidence>
<evidence type="ECO:0000256" key="5">
    <source>
        <dbReference type="ARBA" id="ARBA00025784"/>
    </source>
</evidence>
<name>A0A0P7V0D3_SCLFO</name>
<protein>
    <recommendedName>
        <fullName evidence="9">Transcription cofactor vestigial-like protein 2-like</fullName>
    </recommendedName>
</protein>
<dbReference type="PANTHER" id="PTHR15950">
    <property type="entry name" value="TRANSCRIPTION COFACTOR VESTIGIAL-LIKE PROTEIN"/>
    <property type="match status" value="1"/>
</dbReference>
<dbReference type="GO" id="GO:0005634">
    <property type="term" value="C:nucleus"/>
    <property type="evidence" value="ECO:0007669"/>
    <property type="project" value="UniProtKB-SubCell"/>
</dbReference>
<evidence type="ECO:0000256" key="6">
    <source>
        <dbReference type="SAM" id="MobiDB-lite"/>
    </source>
</evidence>
<evidence type="ECO:0008006" key="9">
    <source>
        <dbReference type="Google" id="ProtNLM"/>
    </source>
</evidence>
<dbReference type="GO" id="GO:0006355">
    <property type="term" value="P:regulation of DNA-templated transcription"/>
    <property type="evidence" value="ECO:0007669"/>
    <property type="project" value="InterPro"/>
</dbReference>
<keyword evidence="2" id="KW-0805">Transcription regulation</keyword>
<evidence type="ECO:0000313" key="7">
    <source>
        <dbReference type="EMBL" id="KPP74405.1"/>
    </source>
</evidence>
<accession>A0A0P7V0D3</accession>
<feature type="region of interest" description="Disordered" evidence="6">
    <location>
        <begin position="103"/>
        <end position="124"/>
    </location>
</feature>
<feature type="region of interest" description="Disordered" evidence="6">
    <location>
        <begin position="159"/>
        <end position="212"/>
    </location>
</feature>
<dbReference type="EMBL" id="JARO02001799">
    <property type="protein sequence ID" value="KPP74405.1"/>
    <property type="molecule type" value="Genomic_DNA"/>
</dbReference>
<gene>
    <name evidence="7" type="ORF">Z043_106432</name>
</gene>